<protein>
    <submittedName>
        <fullName evidence="1">Uncharacterized protein</fullName>
    </submittedName>
</protein>
<keyword evidence="2" id="KW-1185">Reference proteome</keyword>
<sequence>MCKVSPQQCDKMFTGGKVIIKKDVDYQTALNYQKAFQRTGATCYIKPMDK</sequence>
<name>A0A0F3H215_9BACT</name>
<dbReference type="Proteomes" id="UP000033423">
    <property type="component" value="Unassembled WGS sequence"/>
</dbReference>
<comment type="caution">
    <text evidence="1">The sequence shown here is derived from an EMBL/GenBank/DDBJ whole genome shotgun (WGS) entry which is preliminary data.</text>
</comment>
<proteinExistence type="predicted"/>
<evidence type="ECO:0000313" key="1">
    <source>
        <dbReference type="EMBL" id="KJU86958.1"/>
    </source>
</evidence>
<dbReference type="AlphaFoldDB" id="A0A0F3H215"/>
<evidence type="ECO:0000313" key="2">
    <source>
        <dbReference type="Proteomes" id="UP000033423"/>
    </source>
</evidence>
<organism evidence="1 2">
    <name type="scientific">Candidatus Magnetobacterium bavaricum</name>
    <dbReference type="NCBI Taxonomy" id="29290"/>
    <lineage>
        <taxon>Bacteria</taxon>
        <taxon>Pseudomonadati</taxon>
        <taxon>Nitrospirota</taxon>
        <taxon>Thermodesulfovibrionia</taxon>
        <taxon>Thermodesulfovibrionales</taxon>
        <taxon>Candidatus Magnetobacteriaceae</taxon>
        <taxon>Candidatus Magnetobacterium</taxon>
    </lineage>
</organism>
<accession>A0A0F3H215</accession>
<gene>
    <name evidence="1" type="ORF">MBAV_000846</name>
</gene>
<dbReference type="EMBL" id="LACI01000383">
    <property type="protein sequence ID" value="KJU86958.1"/>
    <property type="molecule type" value="Genomic_DNA"/>
</dbReference>
<reference evidence="1 2" key="1">
    <citation type="submission" date="2015-02" db="EMBL/GenBank/DDBJ databases">
        <title>Single-cell genomics of uncultivated deep-branching MTB reveals a conserved set of magnetosome genes.</title>
        <authorList>
            <person name="Kolinko S."/>
            <person name="Richter M."/>
            <person name="Glockner F.O."/>
            <person name="Brachmann A."/>
            <person name="Schuler D."/>
        </authorList>
    </citation>
    <scope>NUCLEOTIDE SEQUENCE [LARGE SCALE GENOMIC DNA]</scope>
    <source>
        <strain evidence="1">TM-1</strain>
    </source>
</reference>